<reference evidence="1" key="1">
    <citation type="submission" date="2020-07" db="EMBL/GenBank/DDBJ databases">
        <title>Huge and variable diversity of episymbiotic CPR bacteria and DPANN archaea in groundwater ecosystems.</title>
        <authorList>
            <person name="He C.Y."/>
            <person name="Keren R."/>
            <person name="Whittaker M."/>
            <person name="Farag I.F."/>
            <person name="Doudna J."/>
            <person name="Cate J.H.D."/>
            <person name="Banfield J.F."/>
        </authorList>
    </citation>
    <scope>NUCLEOTIDE SEQUENCE</scope>
    <source>
        <strain evidence="1">NC_groundwater_1586_Pr3_B-0.1um_66_15</strain>
    </source>
</reference>
<evidence type="ECO:0000313" key="2">
    <source>
        <dbReference type="Proteomes" id="UP000782610"/>
    </source>
</evidence>
<dbReference type="AlphaFoldDB" id="A0A933NY47"/>
<dbReference type="EMBL" id="JACRAF010000025">
    <property type="protein sequence ID" value="MBI4921890.1"/>
    <property type="molecule type" value="Genomic_DNA"/>
</dbReference>
<accession>A0A933NY47</accession>
<protein>
    <submittedName>
        <fullName evidence="1">Uncharacterized protein</fullName>
    </submittedName>
</protein>
<proteinExistence type="predicted"/>
<name>A0A933NY47_9HYPH</name>
<dbReference type="Proteomes" id="UP000782610">
    <property type="component" value="Unassembled WGS sequence"/>
</dbReference>
<organism evidence="1 2">
    <name type="scientific">Devosia nanyangense</name>
    <dbReference type="NCBI Taxonomy" id="1228055"/>
    <lineage>
        <taxon>Bacteria</taxon>
        <taxon>Pseudomonadati</taxon>
        <taxon>Pseudomonadota</taxon>
        <taxon>Alphaproteobacteria</taxon>
        <taxon>Hyphomicrobiales</taxon>
        <taxon>Devosiaceae</taxon>
        <taxon>Devosia</taxon>
    </lineage>
</organism>
<evidence type="ECO:0000313" key="1">
    <source>
        <dbReference type="EMBL" id="MBI4921890.1"/>
    </source>
</evidence>
<sequence length="79" mass="8230">MEPSSPPDPSINLLAAMRAQTVDIFDFETGELIMASAPLRDSMGDDEEAYRDALAELSRAGSCIVGGGAAAAFLVKVAQ</sequence>
<gene>
    <name evidence="1" type="ORF">HY834_09085</name>
</gene>
<comment type="caution">
    <text evidence="1">The sequence shown here is derived from an EMBL/GenBank/DDBJ whole genome shotgun (WGS) entry which is preliminary data.</text>
</comment>